<evidence type="ECO:0000313" key="2">
    <source>
        <dbReference type="Proteomes" id="UP000234474"/>
    </source>
</evidence>
<name>A0A2I1BV14_ASPN1</name>
<proteinExistence type="predicted"/>
<organism evidence="1 2">
    <name type="scientific">Aspergillus novofumigatus (strain IBT 16806)</name>
    <dbReference type="NCBI Taxonomy" id="1392255"/>
    <lineage>
        <taxon>Eukaryota</taxon>
        <taxon>Fungi</taxon>
        <taxon>Dikarya</taxon>
        <taxon>Ascomycota</taxon>
        <taxon>Pezizomycotina</taxon>
        <taxon>Eurotiomycetes</taxon>
        <taxon>Eurotiomycetidae</taxon>
        <taxon>Eurotiales</taxon>
        <taxon>Aspergillaceae</taxon>
        <taxon>Aspergillus</taxon>
        <taxon>Aspergillus subgen. Fumigati</taxon>
    </lineage>
</organism>
<sequence>MEMKNLARDKAPVWERNVAKYGGNLGAFAFQVDAVESMNWFLNPSLNATTTFMCTVHKARKFGWNRVDDSYDARIGTLQCYENAGALPNHHQIHPQLISTTYPR</sequence>
<dbReference type="Gene3D" id="3.40.50.720">
    <property type="entry name" value="NAD(P)-binding Rossmann-like Domain"/>
    <property type="match status" value="1"/>
</dbReference>
<evidence type="ECO:0000313" key="1">
    <source>
        <dbReference type="EMBL" id="PKX89212.1"/>
    </source>
</evidence>
<dbReference type="EMBL" id="MSZS01000010">
    <property type="protein sequence ID" value="PKX89212.1"/>
    <property type="molecule type" value="Genomic_DNA"/>
</dbReference>
<protein>
    <submittedName>
        <fullName evidence="1">Uncharacterized protein</fullName>
    </submittedName>
</protein>
<keyword evidence="2" id="KW-1185">Reference proteome</keyword>
<dbReference type="AlphaFoldDB" id="A0A2I1BV14"/>
<dbReference type="GeneID" id="36533253"/>
<dbReference type="Proteomes" id="UP000234474">
    <property type="component" value="Unassembled WGS sequence"/>
</dbReference>
<gene>
    <name evidence="1" type="ORF">P174DRAFT_435330</name>
</gene>
<comment type="caution">
    <text evidence="1">The sequence shown here is derived from an EMBL/GenBank/DDBJ whole genome shotgun (WGS) entry which is preliminary data.</text>
</comment>
<dbReference type="RefSeq" id="XP_024677807.1">
    <property type="nucleotide sequence ID" value="XM_024825928.1"/>
</dbReference>
<dbReference type="OrthoDB" id="1731983at2759"/>
<dbReference type="VEuPathDB" id="FungiDB:P174DRAFT_435330"/>
<accession>A0A2I1BV14</accession>
<reference evidence="2" key="1">
    <citation type="journal article" date="2018" name="Proc. Natl. Acad. Sci. U.S.A.">
        <title>Linking secondary metabolites to gene clusters through genome sequencing of six diverse Aspergillus species.</title>
        <authorList>
            <person name="Kaerboelling I."/>
            <person name="Vesth T.C."/>
            <person name="Frisvad J.C."/>
            <person name="Nybo J.L."/>
            <person name="Theobald S."/>
            <person name="Kuo A."/>
            <person name="Bowyer P."/>
            <person name="Matsuda Y."/>
            <person name="Mondo S."/>
            <person name="Lyhne E.K."/>
            <person name="Kogle M.E."/>
            <person name="Clum A."/>
            <person name="Lipzen A."/>
            <person name="Salamov A."/>
            <person name="Ngan C.Y."/>
            <person name="Daum C."/>
            <person name="Chiniquy J."/>
            <person name="Barry K."/>
            <person name="LaButti K."/>
            <person name="Haridas S."/>
            <person name="Simmons B.A."/>
            <person name="Magnuson J.K."/>
            <person name="Mortensen U.H."/>
            <person name="Larsen T.O."/>
            <person name="Grigoriev I.V."/>
            <person name="Baker S.E."/>
            <person name="Andersen M.R."/>
        </authorList>
    </citation>
    <scope>NUCLEOTIDE SEQUENCE [LARGE SCALE GENOMIC DNA]</scope>
    <source>
        <strain evidence="2">IBT 16806</strain>
    </source>
</reference>
<dbReference type="STRING" id="1392255.A0A2I1BV14"/>